<proteinExistence type="predicted"/>
<feature type="region of interest" description="Disordered" evidence="9">
    <location>
        <begin position="36"/>
        <end position="57"/>
    </location>
</feature>
<evidence type="ECO:0000256" key="7">
    <source>
        <dbReference type="ARBA" id="ARBA00035003"/>
    </source>
</evidence>
<evidence type="ECO:0000256" key="5">
    <source>
        <dbReference type="ARBA" id="ARBA00023212"/>
    </source>
</evidence>
<evidence type="ECO:0000256" key="2">
    <source>
        <dbReference type="ARBA" id="ARBA00022490"/>
    </source>
</evidence>
<gene>
    <name evidence="11" type="primary">CFAP107</name>
</gene>
<dbReference type="Pfam" id="PF22595">
    <property type="entry name" value="CFAP107"/>
    <property type="match status" value="1"/>
</dbReference>
<evidence type="ECO:0000256" key="1">
    <source>
        <dbReference type="ARBA" id="ARBA00004611"/>
    </source>
</evidence>
<dbReference type="GeneID" id="102534443"/>
<dbReference type="Proteomes" id="UP001652581">
    <property type="component" value="Chromosome 13"/>
</dbReference>
<evidence type="ECO:0000256" key="3">
    <source>
        <dbReference type="ARBA" id="ARBA00022846"/>
    </source>
</evidence>
<name>A0ABM5EFM4_VICPA</name>
<comment type="subcellular location">
    <subcellularLocation>
        <location evidence="1">Cytoplasm</location>
        <location evidence="1">Cytoskeleton</location>
        <location evidence="1">Flagellum axoneme</location>
    </subcellularLocation>
</comment>
<evidence type="ECO:0000313" key="11">
    <source>
        <dbReference type="RefSeq" id="XP_072831952.1"/>
    </source>
</evidence>
<keyword evidence="5" id="KW-0206">Cytoskeleton</keyword>
<feature type="compositionally biased region" description="Pro residues" evidence="9">
    <location>
        <begin position="212"/>
        <end position="224"/>
    </location>
</feature>
<evidence type="ECO:0000256" key="4">
    <source>
        <dbReference type="ARBA" id="ARBA00023069"/>
    </source>
</evidence>
<keyword evidence="6" id="KW-0966">Cell projection</keyword>
<dbReference type="InterPro" id="IPR054709">
    <property type="entry name" value="CFAP107"/>
</dbReference>
<keyword evidence="10" id="KW-1185">Reference proteome</keyword>
<sequence>MQFSTAVSPQSFSTPGWKTETKYSARVLTGNWLEERRKPSIVQHEGSSGPAPCSLPQTQREWSNLSFTKDTEKTPQSIYRKEYVPFPGHRPDHISMWYSKRRVEGLPYKHLITHHQEPSHHHLISTYDDHYNRHNHNPDLPQLRTWNGHQLLWLPEKSDFPLLAPPTNYGLSEQLKRRWLAPREAAPRESTHTASFPRPPSGALSRREHAIPVPPPRLQPVPRF</sequence>
<evidence type="ECO:0000256" key="9">
    <source>
        <dbReference type="SAM" id="MobiDB-lite"/>
    </source>
</evidence>
<dbReference type="InterPro" id="IPR037662">
    <property type="entry name" value="CFAP68/107"/>
</dbReference>
<evidence type="ECO:0000256" key="8">
    <source>
        <dbReference type="ARBA" id="ARBA00046435"/>
    </source>
</evidence>
<keyword evidence="3 11" id="KW-0282">Flagellum</keyword>
<comment type="function">
    <text evidence="7">Microtubule inner protein (MIP) part of the dynein-decorated doublet microtubules (DMTs) in cilia axoneme, which is required for motile cilia beating.</text>
</comment>
<evidence type="ECO:0000313" key="10">
    <source>
        <dbReference type="Proteomes" id="UP001652581"/>
    </source>
</evidence>
<evidence type="ECO:0000256" key="6">
    <source>
        <dbReference type="ARBA" id="ARBA00023273"/>
    </source>
</evidence>
<dbReference type="RefSeq" id="XP_072831952.1">
    <property type="nucleotide sequence ID" value="XM_072975851.1"/>
</dbReference>
<reference evidence="11" key="1">
    <citation type="submission" date="2025-08" db="UniProtKB">
        <authorList>
            <consortium name="RefSeq"/>
        </authorList>
    </citation>
    <scope>IDENTIFICATION</scope>
</reference>
<keyword evidence="4" id="KW-0969">Cilium</keyword>
<accession>A0ABM5EFM4</accession>
<feature type="region of interest" description="Disordered" evidence="9">
    <location>
        <begin position="183"/>
        <end position="224"/>
    </location>
</feature>
<protein>
    <submittedName>
        <fullName evidence="11">Cilia- and flagella-associated protein 107 isoform X1</fullName>
    </submittedName>
</protein>
<dbReference type="PANTHER" id="PTHR31180">
    <property type="entry name" value="CILIA- AND FLAGELLA-ASSOCIATED PROTEIN 107-RELATED"/>
    <property type="match status" value="1"/>
</dbReference>
<comment type="subunit">
    <text evidence="8">Microtubule inner protein component of sperm flagellar doublet microtubules.</text>
</comment>
<organism evidence="10 11">
    <name type="scientific">Vicugna pacos</name>
    <name type="common">Alpaca</name>
    <name type="synonym">Lama pacos</name>
    <dbReference type="NCBI Taxonomy" id="30538"/>
    <lineage>
        <taxon>Eukaryota</taxon>
        <taxon>Metazoa</taxon>
        <taxon>Chordata</taxon>
        <taxon>Craniata</taxon>
        <taxon>Vertebrata</taxon>
        <taxon>Euteleostomi</taxon>
        <taxon>Mammalia</taxon>
        <taxon>Eutheria</taxon>
        <taxon>Laurasiatheria</taxon>
        <taxon>Artiodactyla</taxon>
        <taxon>Tylopoda</taxon>
        <taxon>Camelidae</taxon>
        <taxon>Vicugna</taxon>
    </lineage>
</organism>
<dbReference type="PANTHER" id="PTHR31180:SF2">
    <property type="entry name" value="CILIA- AND FLAGELLA-ASSOCIATED PROTEIN 107"/>
    <property type="match status" value="1"/>
</dbReference>
<keyword evidence="2" id="KW-0963">Cytoplasm</keyword>